<feature type="signal peptide" evidence="1">
    <location>
        <begin position="1"/>
        <end position="20"/>
    </location>
</feature>
<keyword evidence="3" id="KW-1185">Reference proteome</keyword>
<feature type="chain" id="PRO_5045194992" description="Transglutaminase" evidence="1">
    <location>
        <begin position="21"/>
        <end position="136"/>
    </location>
</feature>
<dbReference type="Proteomes" id="UP001500279">
    <property type="component" value="Unassembled WGS sequence"/>
</dbReference>
<dbReference type="EMBL" id="BAAAEW010000026">
    <property type="protein sequence ID" value="GAA0761113.1"/>
    <property type="molecule type" value="Genomic_DNA"/>
</dbReference>
<accession>A0ABP3VKZ9</accession>
<gene>
    <name evidence="2" type="ORF">GCM10009107_44490</name>
</gene>
<reference evidence="3" key="1">
    <citation type="journal article" date="2019" name="Int. J. Syst. Evol. Microbiol.">
        <title>The Global Catalogue of Microorganisms (GCM) 10K type strain sequencing project: providing services to taxonomists for standard genome sequencing and annotation.</title>
        <authorList>
            <consortium name="The Broad Institute Genomics Platform"/>
            <consortium name="The Broad Institute Genome Sequencing Center for Infectious Disease"/>
            <person name="Wu L."/>
            <person name="Ma J."/>
        </authorList>
    </citation>
    <scope>NUCLEOTIDE SEQUENCE [LARGE SCALE GENOMIC DNA]</scope>
    <source>
        <strain evidence="3">JCM 15503</strain>
    </source>
</reference>
<keyword evidence="1" id="KW-0732">Signal</keyword>
<comment type="caution">
    <text evidence="2">The sequence shown here is derived from an EMBL/GenBank/DDBJ whole genome shotgun (WGS) entry which is preliminary data.</text>
</comment>
<evidence type="ECO:0008006" key="4">
    <source>
        <dbReference type="Google" id="ProtNLM"/>
    </source>
</evidence>
<evidence type="ECO:0000313" key="3">
    <source>
        <dbReference type="Proteomes" id="UP001500279"/>
    </source>
</evidence>
<proteinExistence type="predicted"/>
<name>A0ABP3VKZ9_9BURK</name>
<organism evidence="2 3">
    <name type="scientific">Ideonella azotifigens</name>
    <dbReference type="NCBI Taxonomy" id="513160"/>
    <lineage>
        <taxon>Bacteria</taxon>
        <taxon>Pseudomonadati</taxon>
        <taxon>Pseudomonadota</taxon>
        <taxon>Betaproteobacteria</taxon>
        <taxon>Burkholderiales</taxon>
        <taxon>Sphaerotilaceae</taxon>
        <taxon>Ideonella</taxon>
    </lineage>
</organism>
<protein>
    <recommendedName>
        <fullName evidence="4">Transglutaminase</fullName>
    </recommendedName>
</protein>
<sequence length="136" mass="14642">MYKQALTLMTLAAGMASALAAVPSAVVLDGYCDYFTELTTEGDTGAAGHWMNVDCQGANYLLGGMQASSLKGKISYVFGTTGYAATHSSHHEVTWWIRDDETWTVFDWQGVVLNSGTWSKIDILPLKAGGSRPATR</sequence>
<evidence type="ECO:0000313" key="2">
    <source>
        <dbReference type="EMBL" id="GAA0761113.1"/>
    </source>
</evidence>
<dbReference type="RefSeq" id="WP_141288948.1">
    <property type="nucleotide sequence ID" value="NZ_BAAAEW010000026.1"/>
</dbReference>
<evidence type="ECO:0000256" key="1">
    <source>
        <dbReference type="SAM" id="SignalP"/>
    </source>
</evidence>